<gene>
    <name evidence="2" type="ORF">SLEP1_g38198</name>
</gene>
<keyword evidence="3" id="KW-1185">Reference proteome</keyword>
<feature type="region of interest" description="Disordered" evidence="1">
    <location>
        <begin position="1"/>
        <end position="36"/>
    </location>
</feature>
<protein>
    <submittedName>
        <fullName evidence="2">Uncharacterized protein</fullName>
    </submittedName>
</protein>
<accession>A0AAV5KX36</accession>
<dbReference type="EMBL" id="BPVZ01000082">
    <property type="protein sequence ID" value="GKV29259.1"/>
    <property type="molecule type" value="Genomic_DNA"/>
</dbReference>
<evidence type="ECO:0000313" key="3">
    <source>
        <dbReference type="Proteomes" id="UP001054252"/>
    </source>
</evidence>
<evidence type="ECO:0000313" key="2">
    <source>
        <dbReference type="EMBL" id="GKV29259.1"/>
    </source>
</evidence>
<reference evidence="2 3" key="1">
    <citation type="journal article" date="2021" name="Commun. Biol.">
        <title>The genome of Shorea leprosula (Dipterocarpaceae) highlights the ecological relevance of drought in aseasonal tropical rainforests.</title>
        <authorList>
            <person name="Ng K.K.S."/>
            <person name="Kobayashi M.J."/>
            <person name="Fawcett J.A."/>
            <person name="Hatakeyama M."/>
            <person name="Paape T."/>
            <person name="Ng C.H."/>
            <person name="Ang C.C."/>
            <person name="Tnah L.H."/>
            <person name="Lee C.T."/>
            <person name="Nishiyama T."/>
            <person name="Sese J."/>
            <person name="O'Brien M.J."/>
            <person name="Copetti D."/>
            <person name="Mohd Noor M.I."/>
            <person name="Ong R.C."/>
            <person name="Putra M."/>
            <person name="Sireger I.Z."/>
            <person name="Indrioko S."/>
            <person name="Kosugi Y."/>
            <person name="Izuno A."/>
            <person name="Isagi Y."/>
            <person name="Lee S.L."/>
            <person name="Shimizu K.K."/>
        </authorList>
    </citation>
    <scope>NUCLEOTIDE SEQUENCE [LARGE SCALE GENOMIC DNA]</scope>
    <source>
        <strain evidence="2">214</strain>
    </source>
</reference>
<comment type="caution">
    <text evidence="2">The sequence shown here is derived from an EMBL/GenBank/DDBJ whole genome shotgun (WGS) entry which is preliminary data.</text>
</comment>
<sequence length="36" mass="3790">MAVHAGDPRSGNLATHLLPPRNGLRLIGSPHRHLGA</sequence>
<evidence type="ECO:0000256" key="1">
    <source>
        <dbReference type="SAM" id="MobiDB-lite"/>
    </source>
</evidence>
<organism evidence="2 3">
    <name type="scientific">Rubroshorea leprosula</name>
    <dbReference type="NCBI Taxonomy" id="152421"/>
    <lineage>
        <taxon>Eukaryota</taxon>
        <taxon>Viridiplantae</taxon>
        <taxon>Streptophyta</taxon>
        <taxon>Embryophyta</taxon>
        <taxon>Tracheophyta</taxon>
        <taxon>Spermatophyta</taxon>
        <taxon>Magnoliopsida</taxon>
        <taxon>eudicotyledons</taxon>
        <taxon>Gunneridae</taxon>
        <taxon>Pentapetalae</taxon>
        <taxon>rosids</taxon>
        <taxon>malvids</taxon>
        <taxon>Malvales</taxon>
        <taxon>Dipterocarpaceae</taxon>
        <taxon>Rubroshorea</taxon>
    </lineage>
</organism>
<name>A0AAV5KX36_9ROSI</name>
<dbReference type="Proteomes" id="UP001054252">
    <property type="component" value="Unassembled WGS sequence"/>
</dbReference>
<dbReference type="AlphaFoldDB" id="A0AAV5KX36"/>
<proteinExistence type="predicted"/>